<name>A0AAV1RMM9_9ROSI</name>
<evidence type="ECO:0000313" key="2">
    <source>
        <dbReference type="Proteomes" id="UP001314170"/>
    </source>
</evidence>
<accession>A0AAV1RMM9</accession>
<gene>
    <name evidence="1" type="ORF">DCAF_LOCUS13022</name>
</gene>
<dbReference type="EMBL" id="CAWUPB010001108">
    <property type="protein sequence ID" value="CAK7337981.1"/>
    <property type="molecule type" value="Genomic_DNA"/>
</dbReference>
<evidence type="ECO:0000313" key="1">
    <source>
        <dbReference type="EMBL" id="CAK7337981.1"/>
    </source>
</evidence>
<sequence length="152" mass="17114">MALNAKVWGKFCKAYVPFLTNGKNYVQNFVFCNALNRIYASIHLWMDALKEPEALLKFPSHPVSLEDLPPYFHSERSVKEFSLTYHYSSPVGALQILSNGFLPDHHIGDPNFFLASCGRFMGFVRPSGSFQSGLGRPGPTVLDFRLISRKAL</sequence>
<protein>
    <submittedName>
        <fullName evidence="1">Uncharacterized protein</fullName>
    </submittedName>
</protein>
<comment type="caution">
    <text evidence="1">The sequence shown here is derived from an EMBL/GenBank/DDBJ whole genome shotgun (WGS) entry which is preliminary data.</text>
</comment>
<proteinExistence type="predicted"/>
<organism evidence="1 2">
    <name type="scientific">Dovyalis caffra</name>
    <dbReference type="NCBI Taxonomy" id="77055"/>
    <lineage>
        <taxon>Eukaryota</taxon>
        <taxon>Viridiplantae</taxon>
        <taxon>Streptophyta</taxon>
        <taxon>Embryophyta</taxon>
        <taxon>Tracheophyta</taxon>
        <taxon>Spermatophyta</taxon>
        <taxon>Magnoliopsida</taxon>
        <taxon>eudicotyledons</taxon>
        <taxon>Gunneridae</taxon>
        <taxon>Pentapetalae</taxon>
        <taxon>rosids</taxon>
        <taxon>fabids</taxon>
        <taxon>Malpighiales</taxon>
        <taxon>Salicaceae</taxon>
        <taxon>Flacourtieae</taxon>
        <taxon>Dovyalis</taxon>
    </lineage>
</organism>
<keyword evidence="2" id="KW-1185">Reference proteome</keyword>
<reference evidence="1 2" key="1">
    <citation type="submission" date="2024-01" db="EMBL/GenBank/DDBJ databases">
        <authorList>
            <person name="Waweru B."/>
        </authorList>
    </citation>
    <scope>NUCLEOTIDE SEQUENCE [LARGE SCALE GENOMIC DNA]</scope>
</reference>
<dbReference type="Proteomes" id="UP001314170">
    <property type="component" value="Unassembled WGS sequence"/>
</dbReference>
<dbReference type="AlphaFoldDB" id="A0AAV1RMM9"/>